<dbReference type="OrthoDB" id="9925109at2"/>
<sequence length="87" mass="10156">MKKVIIWVEFENLLSIGDLSNKADLKITIEGDAKKVDIVSQMDLKSGYEFEFEEYGEYCVSLENEKINYKENFIFDKHTDDLEIVVP</sequence>
<name>W7Y9I1_9BACT</name>
<dbReference type="Proteomes" id="UP000019402">
    <property type="component" value="Unassembled WGS sequence"/>
</dbReference>
<dbReference type="EMBL" id="BAMD01000038">
    <property type="protein sequence ID" value="GAF04158.1"/>
    <property type="molecule type" value="Genomic_DNA"/>
</dbReference>
<evidence type="ECO:0000313" key="1">
    <source>
        <dbReference type="EMBL" id="GAF04158.1"/>
    </source>
</evidence>
<gene>
    <name evidence="1" type="ORF">JCM21142_72854</name>
</gene>
<comment type="caution">
    <text evidence="1">The sequence shown here is derived from an EMBL/GenBank/DDBJ whole genome shotgun (WGS) entry which is preliminary data.</text>
</comment>
<accession>W7Y9I1</accession>
<dbReference type="AlphaFoldDB" id="W7Y9I1"/>
<proteinExistence type="predicted"/>
<evidence type="ECO:0000313" key="2">
    <source>
        <dbReference type="Proteomes" id="UP000019402"/>
    </source>
</evidence>
<keyword evidence="2" id="KW-1185">Reference proteome</keyword>
<protein>
    <submittedName>
        <fullName evidence="1">Uncharacterized protein</fullName>
    </submittedName>
</protein>
<dbReference type="RefSeq" id="WP_027470399.1">
    <property type="nucleotide sequence ID" value="NZ_BAMD01000038.1"/>
</dbReference>
<organism evidence="1 2">
    <name type="scientific">Saccharicrinis fermentans DSM 9555 = JCM 21142</name>
    <dbReference type="NCBI Taxonomy" id="869213"/>
    <lineage>
        <taxon>Bacteria</taxon>
        <taxon>Pseudomonadati</taxon>
        <taxon>Bacteroidota</taxon>
        <taxon>Bacteroidia</taxon>
        <taxon>Marinilabiliales</taxon>
        <taxon>Marinilabiliaceae</taxon>
        <taxon>Saccharicrinis</taxon>
    </lineage>
</organism>
<reference evidence="1 2" key="1">
    <citation type="journal article" date="2014" name="Genome Announc.">
        <title>Draft Genome Sequence of Cytophaga fermentans JCM 21142T, a Facultative Anaerobe Isolated from Marine Mud.</title>
        <authorList>
            <person name="Starns D."/>
            <person name="Oshima K."/>
            <person name="Suda W."/>
            <person name="Iino T."/>
            <person name="Yuki M."/>
            <person name="Inoue J."/>
            <person name="Kitamura K."/>
            <person name="Iida T."/>
            <person name="Darby A."/>
            <person name="Hattori M."/>
            <person name="Ohkuma M."/>
        </authorList>
    </citation>
    <scope>NUCLEOTIDE SEQUENCE [LARGE SCALE GENOMIC DNA]</scope>
    <source>
        <strain evidence="1 2">JCM 21142</strain>
    </source>
</reference>